<evidence type="ECO:0000256" key="1">
    <source>
        <dbReference type="ARBA" id="ARBA00004377"/>
    </source>
</evidence>
<keyword evidence="6 15" id="KW-0812">Transmembrane</keyword>
<evidence type="ECO:0000256" key="15">
    <source>
        <dbReference type="HAMAP-Rule" id="MF_01398"/>
    </source>
</evidence>
<dbReference type="OrthoDB" id="9805716at2"/>
<comment type="function">
    <text evidence="13">Component of the F(0) channel, it forms part of the peripheral stalk, linking F(1) to F(0). The b'-subunit is a diverged and duplicated form of b found in plants and photosynthetic bacteria.</text>
</comment>
<protein>
    <recommendedName>
        <fullName evidence="15">ATP synthase subunit b</fullName>
    </recommendedName>
    <alternativeName>
        <fullName evidence="15">ATP synthase F(0) sector subunit b</fullName>
    </alternativeName>
    <alternativeName>
        <fullName evidence="15">ATPase subunit I</fullName>
    </alternativeName>
    <alternativeName>
        <fullName evidence="15">F-type ATPase subunit b</fullName>
        <shortName evidence="15">F-ATPase subunit b</shortName>
    </alternativeName>
</protein>
<evidence type="ECO:0000313" key="19">
    <source>
        <dbReference type="Proteomes" id="UP000059074"/>
    </source>
</evidence>
<keyword evidence="3 15" id="KW-0813">Transport</keyword>
<dbReference type="Proteomes" id="UP000059074">
    <property type="component" value="Unassembled WGS sequence"/>
</dbReference>
<reference evidence="18 19" key="1">
    <citation type="submission" date="2015-10" db="EMBL/GenBank/DDBJ databases">
        <title>Transcriptomic analysis of a linuron degrading triple-species bacterial consortium.</title>
        <authorList>
            <person name="Albers P."/>
        </authorList>
    </citation>
    <scope>NUCLEOTIDE SEQUENCE [LARGE SCALE GENOMIC DNA]</scope>
    <source>
        <strain evidence="18 19">WDL6</strain>
    </source>
</reference>
<evidence type="ECO:0000256" key="13">
    <source>
        <dbReference type="ARBA" id="ARBA00025614"/>
    </source>
</evidence>
<keyword evidence="10 15" id="KW-0472">Membrane</keyword>
<dbReference type="PANTHER" id="PTHR33445:SF1">
    <property type="entry name" value="ATP SYNTHASE SUBUNIT B"/>
    <property type="match status" value="1"/>
</dbReference>
<evidence type="ECO:0000256" key="6">
    <source>
        <dbReference type="ARBA" id="ARBA00022692"/>
    </source>
</evidence>
<keyword evidence="4 15" id="KW-1003">Cell membrane</keyword>
<evidence type="ECO:0000256" key="17">
    <source>
        <dbReference type="SAM" id="Coils"/>
    </source>
</evidence>
<dbReference type="GO" id="GO:0045259">
    <property type="term" value="C:proton-transporting ATP synthase complex"/>
    <property type="evidence" value="ECO:0007669"/>
    <property type="project" value="UniProtKB-KW"/>
</dbReference>
<keyword evidence="18" id="KW-0378">Hydrolase</keyword>
<keyword evidence="17" id="KW-0175">Coiled coil</keyword>
<dbReference type="EMBL" id="LMTR01000093">
    <property type="protein sequence ID" value="KWT64361.1"/>
    <property type="molecule type" value="Genomic_DNA"/>
</dbReference>
<accession>A0A109B8X6</accession>
<dbReference type="PANTHER" id="PTHR33445">
    <property type="entry name" value="ATP SYNTHASE SUBUNIT B', CHLOROPLASTIC"/>
    <property type="match status" value="1"/>
</dbReference>
<evidence type="ECO:0000256" key="8">
    <source>
        <dbReference type="ARBA" id="ARBA00022989"/>
    </source>
</evidence>
<dbReference type="AlphaFoldDB" id="A0A109B8X6"/>
<keyword evidence="8 15" id="KW-1133">Transmembrane helix</keyword>
<dbReference type="CDD" id="cd06503">
    <property type="entry name" value="ATP-synt_Fo_b"/>
    <property type="match status" value="1"/>
</dbReference>
<comment type="subunit">
    <text evidence="14 15">F-type ATPases have 2 components, F(1) - the catalytic core - and F(0) - the membrane proton channel. F(1) has five subunits: alpha(3), beta(3), gamma(1), delta(1), epsilon(1). F(0) has three main subunits: a(1), b(2) and c(10-14). The alpha and beta chains form an alternating ring which encloses part of the gamma chain. F(1) is attached to F(0) by a central stalk formed by the gamma and epsilon chains, while a peripheral stalk is formed by the delta and b chains.</text>
</comment>
<dbReference type="InterPro" id="IPR050059">
    <property type="entry name" value="ATP_synthase_B_chain"/>
</dbReference>
<feature type="coiled-coil region" evidence="17">
    <location>
        <begin position="87"/>
        <end position="144"/>
    </location>
</feature>
<dbReference type="Gene3D" id="6.10.250.1580">
    <property type="match status" value="1"/>
</dbReference>
<dbReference type="InterPro" id="IPR002146">
    <property type="entry name" value="ATP_synth_b/b'su_bac/chlpt"/>
</dbReference>
<dbReference type="PATRIC" id="fig|121290.4.peg.806"/>
<evidence type="ECO:0000256" key="5">
    <source>
        <dbReference type="ARBA" id="ARBA00022547"/>
    </source>
</evidence>
<dbReference type="GO" id="GO:0016787">
    <property type="term" value="F:hydrolase activity"/>
    <property type="evidence" value="ECO:0007669"/>
    <property type="project" value="UniProtKB-KW"/>
</dbReference>
<keyword evidence="11 15" id="KW-0066">ATP synthesis</keyword>
<evidence type="ECO:0000256" key="4">
    <source>
        <dbReference type="ARBA" id="ARBA00022475"/>
    </source>
</evidence>
<dbReference type="RefSeq" id="WP_068464896.1">
    <property type="nucleotide sequence ID" value="NZ_JAEFBX010000002.1"/>
</dbReference>
<dbReference type="GO" id="GO:0046933">
    <property type="term" value="F:proton-transporting ATP synthase activity, rotational mechanism"/>
    <property type="evidence" value="ECO:0007669"/>
    <property type="project" value="UniProtKB-UniRule"/>
</dbReference>
<dbReference type="GO" id="GO:0046961">
    <property type="term" value="F:proton-transporting ATPase activity, rotational mechanism"/>
    <property type="evidence" value="ECO:0007669"/>
    <property type="project" value="TreeGrafter"/>
</dbReference>
<comment type="similarity">
    <text evidence="2 15 16">Belongs to the ATPase B chain family.</text>
</comment>
<gene>
    <name evidence="15" type="primary">atpF</name>
    <name evidence="18" type="ORF">APY04_3373</name>
</gene>
<sequence>MIAAVSALVVAAAAAAHGEGSSGLPQLNPANFAPQLFWLAVSFVILYLILSRSTLPRIGEVLEERRDRVQRDLDAAERFKGETDSALAAYEKALADARQKASSMAKDVRDRLAADTEAERNRVESELAAKISEAEARIAATKSKALASVDDIAAETATAVVGKLLGEDVSPAEVKNALQ</sequence>
<dbReference type="Pfam" id="PF00430">
    <property type="entry name" value="ATP-synt_B"/>
    <property type="match status" value="1"/>
</dbReference>
<keyword evidence="19" id="KW-1185">Reference proteome</keyword>
<evidence type="ECO:0000256" key="12">
    <source>
        <dbReference type="ARBA" id="ARBA00025198"/>
    </source>
</evidence>
<dbReference type="HAMAP" id="MF_01398">
    <property type="entry name" value="ATP_synth_b_bprime"/>
    <property type="match status" value="1"/>
</dbReference>
<proteinExistence type="inferred from homology"/>
<comment type="function">
    <text evidence="12 15">F(1)F(0) ATP synthase produces ATP from ADP in the presence of a proton or sodium gradient. F-type ATPases consist of two structural domains, F(1) containing the extramembraneous catalytic core and F(0) containing the membrane proton channel, linked together by a central stalk and a peripheral stalk. During catalysis, ATP synthesis in the catalytic domain of F(1) is coupled via a rotary mechanism of the central stalk subunits to proton translocation.</text>
</comment>
<evidence type="ECO:0000256" key="14">
    <source>
        <dbReference type="ARBA" id="ARBA00025830"/>
    </source>
</evidence>
<evidence type="ECO:0000313" key="18">
    <source>
        <dbReference type="EMBL" id="KWT64361.1"/>
    </source>
</evidence>
<feature type="transmembrane region" description="Helical" evidence="15">
    <location>
        <begin position="32"/>
        <end position="50"/>
    </location>
</feature>
<name>A0A109B8X6_HYPSL</name>
<comment type="subcellular location">
    <subcellularLocation>
        <location evidence="1">Cell inner membrane</location>
        <topology evidence="1">Single-pass membrane protein</topology>
    </subcellularLocation>
    <subcellularLocation>
        <location evidence="15">Cell membrane</location>
        <topology evidence="15">Single-pass membrane protein</topology>
    </subcellularLocation>
</comment>
<evidence type="ECO:0000256" key="2">
    <source>
        <dbReference type="ARBA" id="ARBA00005513"/>
    </source>
</evidence>
<evidence type="ECO:0000256" key="16">
    <source>
        <dbReference type="RuleBase" id="RU003848"/>
    </source>
</evidence>
<keyword evidence="7 15" id="KW-0375">Hydrogen ion transport</keyword>
<evidence type="ECO:0000256" key="9">
    <source>
        <dbReference type="ARBA" id="ARBA00023065"/>
    </source>
</evidence>
<dbReference type="GO" id="GO:0005886">
    <property type="term" value="C:plasma membrane"/>
    <property type="evidence" value="ECO:0007669"/>
    <property type="project" value="UniProtKB-SubCell"/>
</dbReference>
<evidence type="ECO:0000256" key="10">
    <source>
        <dbReference type="ARBA" id="ARBA00023136"/>
    </source>
</evidence>
<comment type="caution">
    <text evidence="18">The sequence shown here is derived from an EMBL/GenBank/DDBJ whole genome shotgun (WGS) entry which is preliminary data.</text>
</comment>
<dbReference type="STRING" id="121290.APY04_3373"/>
<organism evidence="18 19">
    <name type="scientific">Hyphomicrobium sulfonivorans</name>
    <dbReference type="NCBI Taxonomy" id="121290"/>
    <lineage>
        <taxon>Bacteria</taxon>
        <taxon>Pseudomonadati</taxon>
        <taxon>Pseudomonadota</taxon>
        <taxon>Alphaproteobacteria</taxon>
        <taxon>Hyphomicrobiales</taxon>
        <taxon>Hyphomicrobiaceae</taxon>
        <taxon>Hyphomicrobium</taxon>
    </lineage>
</organism>
<keyword evidence="5 15" id="KW-0138">CF(0)</keyword>
<keyword evidence="9 15" id="KW-0406">Ion transport</keyword>
<evidence type="ECO:0000256" key="7">
    <source>
        <dbReference type="ARBA" id="ARBA00022781"/>
    </source>
</evidence>
<evidence type="ECO:0000256" key="3">
    <source>
        <dbReference type="ARBA" id="ARBA00022448"/>
    </source>
</evidence>
<evidence type="ECO:0000256" key="11">
    <source>
        <dbReference type="ARBA" id="ARBA00023310"/>
    </source>
</evidence>